<gene>
    <name evidence="6" type="primary">SHC3</name>
</gene>
<dbReference type="PANTHER" id="PTHR10337">
    <property type="entry name" value="SHC TRANSFORMING PROTEIN"/>
    <property type="match status" value="1"/>
</dbReference>
<accession>A0A2R8MKX0</accession>
<evidence type="ECO:0000256" key="3">
    <source>
        <dbReference type="SAM" id="MobiDB-lite"/>
    </source>
</evidence>
<dbReference type="InterPro" id="IPR006019">
    <property type="entry name" value="PID_Shc-like"/>
</dbReference>
<dbReference type="GO" id="GO:0030971">
    <property type="term" value="F:receptor tyrosine kinase binding"/>
    <property type="evidence" value="ECO:0007669"/>
    <property type="project" value="TreeGrafter"/>
</dbReference>
<dbReference type="FunFam" id="2.30.29.30:FF:000036">
    <property type="entry name" value="SHC-transforming protein 1 isoform 3"/>
    <property type="match status" value="1"/>
</dbReference>
<sequence>MLPRTKYNRFRNDSVTSVDDLLHSLSVSGGGGKVSAARSTPAAAPYLVSGEALRKAPDDGPGSLGHLLHKVSHLKLSSSGLRGLSSAARERAGARLSGSCSAPSLAAPDGSAPPAPRAPAMNAARKGRPGDEPLPRPPRGAPHASDQVLGPGVTYVVKYLGCIEVLRSMRSLDFSTRTQITREAISRVCEAVPGAKGAFKKRKPPSKMLSSILGKSNLQFAGMSISLTISTASLNLRTPDSKQIIANHHMRSISFASGGDPDTTDYVAYVAKDPVNRRACHILECCDGLAQDVIGSIGQAFELRFKQYLQCPTKIPALHDRMQSLDEPWTEEEGDGSDHPYYNSIPSKMPPPGGFLDARLKPRPHASDTAQFAGKEQTYYQGRHLGDTFGEDWQQTPFRQSERQEPFEDALKNQPLGPMLSKAASVECISPVSPRAPDAKMLEELRAETWYQGEMSRKEAEGLLEKDGDFLVRKSTTNPGSFVLTGMHNGQAKHLLLVDPEGTIRTKDRVFDSISHLINHHLESSLPIVSAGSELCLQQPVERKQ</sequence>
<dbReference type="GeneTree" id="ENSGT00950000182870"/>
<dbReference type="PRINTS" id="PR00629">
    <property type="entry name" value="SHCPIDOMAIN"/>
</dbReference>
<dbReference type="Ensembl" id="ENSCJAT00000082082.3">
    <property type="protein sequence ID" value="ENSCJAP00000061495.3"/>
    <property type="gene ID" value="ENSCJAG00000011207.5"/>
</dbReference>
<dbReference type="Pfam" id="PF00017">
    <property type="entry name" value="SH2"/>
    <property type="match status" value="1"/>
</dbReference>
<dbReference type="InterPro" id="IPR035676">
    <property type="entry name" value="SHC_SH2"/>
</dbReference>
<dbReference type="PANTHER" id="PTHR10337:SF4">
    <property type="entry name" value="SHC-TRANSFORMING PROTEIN 3"/>
    <property type="match status" value="1"/>
</dbReference>
<dbReference type="AlphaFoldDB" id="A0A2R8MKX0"/>
<evidence type="ECO:0000256" key="1">
    <source>
        <dbReference type="ARBA" id="ARBA00022999"/>
    </source>
</evidence>
<evidence type="ECO:0000313" key="7">
    <source>
        <dbReference type="Proteomes" id="UP000008225"/>
    </source>
</evidence>
<dbReference type="Gene3D" id="2.30.29.30">
    <property type="entry name" value="Pleckstrin-homology domain (PH domain)/Phosphotyrosine-binding domain (PTB)"/>
    <property type="match status" value="1"/>
</dbReference>
<evidence type="ECO:0000259" key="5">
    <source>
        <dbReference type="PROSITE" id="PS50001"/>
    </source>
</evidence>
<dbReference type="FunCoup" id="A0A2R8MKX0">
    <property type="interactions" value="1126"/>
</dbReference>
<evidence type="ECO:0000313" key="6">
    <source>
        <dbReference type="Ensembl" id="ENSCJAP00000061495.3"/>
    </source>
</evidence>
<dbReference type="STRING" id="9483.ENSCJAP00000061495"/>
<dbReference type="GO" id="GO:0005886">
    <property type="term" value="C:plasma membrane"/>
    <property type="evidence" value="ECO:0007669"/>
    <property type="project" value="TreeGrafter"/>
</dbReference>
<dbReference type="Gene3D" id="3.30.505.10">
    <property type="entry name" value="SH2 domain"/>
    <property type="match status" value="1"/>
</dbReference>
<feature type="domain" description="SH2" evidence="5">
    <location>
        <begin position="450"/>
        <end position="541"/>
    </location>
</feature>
<dbReference type="SUPFAM" id="SSF50729">
    <property type="entry name" value="PH domain-like"/>
    <property type="match status" value="1"/>
</dbReference>
<dbReference type="CDD" id="cd09925">
    <property type="entry name" value="SH2_SHC"/>
    <property type="match status" value="1"/>
</dbReference>
<dbReference type="InterPro" id="IPR011993">
    <property type="entry name" value="PH-like_dom_sf"/>
</dbReference>
<protein>
    <submittedName>
        <fullName evidence="6">SHC adaptor protein 3</fullName>
    </submittedName>
</protein>
<dbReference type="CDD" id="cd01209">
    <property type="entry name" value="PTB_Shc"/>
    <property type="match status" value="1"/>
</dbReference>
<feature type="domain" description="PID" evidence="4">
    <location>
        <begin position="149"/>
        <end position="312"/>
    </location>
</feature>
<dbReference type="FunFam" id="3.30.505.10:FF:000005">
    <property type="entry name" value="SHC-transforming protein 1 isoform 3"/>
    <property type="match status" value="1"/>
</dbReference>
<reference evidence="6" key="1">
    <citation type="submission" date="2009-03" db="EMBL/GenBank/DDBJ databases">
        <authorList>
            <person name="Warren W."/>
            <person name="Ye L."/>
            <person name="Minx P."/>
            <person name="Worley K."/>
            <person name="Gibbs R."/>
            <person name="Wilson R.K."/>
        </authorList>
    </citation>
    <scope>NUCLEOTIDE SEQUENCE [LARGE SCALE GENOMIC DNA]</scope>
</reference>
<name>A0A2R8MKX0_CALJA</name>
<dbReference type="Pfam" id="PF00640">
    <property type="entry name" value="PID"/>
    <property type="match status" value="1"/>
</dbReference>
<dbReference type="GO" id="GO:0007169">
    <property type="term" value="P:cell surface receptor protein tyrosine kinase signaling pathway"/>
    <property type="evidence" value="ECO:0007669"/>
    <property type="project" value="TreeGrafter"/>
</dbReference>
<organism evidence="6 7">
    <name type="scientific">Callithrix jacchus</name>
    <name type="common">White-tufted-ear marmoset</name>
    <name type="synonym">Simia Jacchus</name>
    <dbReference type="NCBI Taxonomy" id="9483"/>
    <lineage>
        <taxon>Eukaryota</taxon>
        <taxon>Metazoa</taxon>
        <taxon>Chordata</taxon>
        <taxon>Craniata</taxon>
        <taxon>Vertebrata</taxon>
        <taxon>Euteleostomi</taxon>
        <taxon>Mammalia</taxon>
        <taxon>Eutheria</taxon>
        <taxon>Euarchontoglires</taxon>
        <taxon>Primates</taxon>
        <taxon>Haplorrhini</taxon>
        <taxon>Platyrrhini</taxon>
        <taxon>Cebidae</taxon>
        <taxon>Callitrichinae</taxon>
        <taxon>Callithrix</taxon>
        <taxon>Callithrix</taxon>
    </lineage>
</organism>
<dbReference type="SMART" id="SM00252">
    <property type="entry name" value="SH2"/>
    <property type="match status" value="1"/>
</dbReference>
<dbReference type="Proteomes" id="UP000008225">
    <property type="component" value="Chromosome 1"/>
</dbReference>
<dbReference type="InterPro" id="IPR036860">
    <property type="entry name" value="SH2_dom_sf"/>
</dbReference>
<dbReference type="SMART" id="SM00462">
    <property type="entry name" value="PTB"/>
    <property type="match status" value="1"/>
</dbReference>
<evidence type="ECO:0000256" key="2">
    <source>
        <dbReference type="PROSITE-ProRule" id="PRU00191"/>
    </source>
</evidence>
<feature type="compositionally biased region" description="Low complexity" evidence="3">
    <location>
        <begin position="101"/>
        <end position="110"/>
    </location>
</feature>
<dbReference type="PROSITE" id="PS50001">
    <property type="entry name" value="SH2"/>
    <property type="match status" value="1"/>
</dbReference>
<dbReference type="InterPro" id="IPR051235">
    <property type="entry name" value="CEP152/SHC-Transforming"/>
</dbReference>
<dbReference type="PRINTS" id="PR00401">
    <property type="entry name" value="SH2DOMAIN"/>
</dbReference>
<dbReference type="GO" id="GO:0035556">
    <property type="term" value="P:intracellular signal transduction"/>
    <property type="evidence" value="ECO:0007669"/>
    <property type="project" value="InterPro"/>
</dbReference>
<reference evidence="6" key="2">
    <citation type="submission" date="2025-08" db="UniProtKB">
        <authorList>
            <consortium name="Ensembl"/>
        </authorList>
    </citation>
    <scope>IDENTIFICATION</scope>
</reference>
<feature type="region of interest" description="Disordered" evidence="3">
    <location>
        <begin position="98"/>
        <end position="147"/>
    </location>
</feature>
<dbReference type="PROSITE" id="PS01179">
    <property type="entry name" value="PID"/>
    <property type="match status" value="1"/>
</dbReference>
<dbReference type="InterPro" id="IPR000980">
    <property type="entry name" value="SH2"/>
</dbReference>
<proteinExistence type="predicted"/>
<evidence type="ECO:0000259" key="4">
    <source>
        <dbReference type="PROSITE" id="PS01179"/>
    </source>
</evidence>
<keyword evidence="1 2" id="KW-0727">SH2 domain</keyword>
<keyword evidence="7" id="KW-1185">Reference proteome</keyword>
<dbReference type="SUPFAM" id="SSF55550">
    <property type="entry name" value="SH2 domain"/>
    <property type="match status" value="1"/>
</dbReference>
<dbReference type="Bgee" id="ENSCJAG00000011207">
    <property type="expression patterns" value="Expressed in frontal cortex and 1 other cell type or tissue"/>
</dbReference>
<reference evidence="6" key="3">
    <citation type="submission" date="2025-09" db="UniProtKB">
        <authorList>
            <consortium name="Ensembl"/>
        </authorList>
    </citation>
    <scope>IDENTIFICATION</scope>
</reference>
<dbReference type="InterPro" id="IPR006020">
    <property type="entry name" value="PTB/PI_dom"/>
</dbReference>
<dbReference type="InParanoid" id="A0A2R8MKX0"/>